<dbReference type="InterPro" id="IPR007498">
    <property type="entry name" value="PqiA-like"/>
</dbReference>
<evidence type="ECO:0000256" key="1">
    <source>
        <dbReference type="ARBA" id="ARBA00004533"/>
    </source>
</evidence>
<evidence type="ECO:0000256" key="5">
    <source>
        <dbReference type="ARBA" id="ARBA00022989"/>
    </source>
</evidence>
<evidence type="ECO:0000256" key="4">
    <source>
        <dbReference type="ARBA" id="ARBA00022692"/>
    </source>
</evidence>
<keyword evidence="2" id="KW-1003">Cell membrane</keyword>
<dbReference type="RefSeq" id="WP_200266503.1">
    <property type="nucleotide sequence ID" value="NZ_JAENIJ010000001.1"/>
</dbReference>
<proteinExistence type="predicted"/>
<gene>
    <name evidence="8" type="ORF">JIN85_00545</name>
</gene>
<feature type="transmembrane region" description="Helical" evidence="7">
    <location>
        <begin position="145"/>
        <end position="166"/>
    </location>
</feature>
<dbReference type="AlphaFoldDB" id="A0A934S8P3"/>
<evidence type="ECO:0000313" key="9">
    <source>
        <dbReference type="Proteomes" id="UP000603141"/>
    </source>
</evidence>
<evidence type="ECO:0000256" key="7">
    <source>
        <dbReference type="SAM" id="Phobius"/>
    </source>
</evidence>
<evidence type="ECO:0000256" key="6">
    <source>
        <dbReference type="ARBA" id="ARBA00023136"/>
    </source>
</evidence>
<evidence type="ECO:0000256" key="2">
    <source>
        <dbReference type="ARBA" id="ARBA00022475"/>
    </source>
</evidence>
<dbReference type="PANTHER" id="PTHR30462">
    <property type="entry name" value="INTERMEMBRANE TRANSPORT PROTEIN PQIB-RELATED"/>
    <property type="match status" value="1"/>
</dbReference>
<dbReference type="Proteomes" id="UP000603141">
    <property type="component" value="Unassembled WGS sequence"/>
</dbReference>
<evidence type="ECO:0000313" key="8">
    <source>
        <dbReference type="EMBL" id="MBK1880878.1"/>
    </source>
</evidence>
<protein>
    <submittedName>
        <fullName evidence="8">Paraquat-inducible protein A</fullName>
    </submittedName>
</protein>
<comment type="subcellular location">
    <subcellularLocation>
        <location evidence="1">Cell inner membrane</location>
    </subcellularLocation>
</comment>
<feature type="transmembrane region" description="Helical" evidence="7">
    <location>
        <begin position="172"/>
        <end position="193"/>
    </location>
</feature>
<dbReference type="InterPro" id="IPR051800">
    <property type="entry name" value="PqiA-PqiB_transport"/>
</dbReference>
<comment type="caution">
    <text evidence="8">The sequence shown here is derived from an EMBL/GenBank/DDBJ whole genome shotgun (WGS) entry which is preliminary data.</text>
</comment>
<dbReference type="PANTHER" id="PTHR30462:SF3">
    <property type="entry name" value="INTERMEMBRANE TRANSPORT PROTEIN PQIA"/>
    <property type="match status" value="1"/>
</dbReference>
<evidence type="ECO:0000256" key="3">
    <source>
        <dbReference type="ARBA" id="ARBA00022519"/>
    </source>
</evidence>
<keyword evidence="4 7" id="KW-0812">Transmembrane</keyword>
<sequence>MKKDCPKPSRGIEHGLAGCHSCGKVSPVSKGHCPRCGSHLHLRKPDSIRRTVAFLIAAVALYVPANLLPVMVVYEIGVTTPTTIVAGMIEFWKSGAYPIALVIFTASLLIPILKIVALTWLCAAASGKLHPSPWVLGKVYFLTELFGRWSMVDVFVVAILVGLVQVGAYTTIVPGPGVLAFASVVVMTMLAAMSFDPRLLWDRFDDLDVVSPDTKKDD</sequence>
<keyword evidence="6 7" id="KW-0472">Membrane</keyword>
<dbReference type="EMBL" id="JAENIJ010000001">
    <property type="protein sequence ID" value="MBK1880878.1"/>
    <property type="molecule type" value="Genomic_DNA"/>
</dbReference>
<accession>A0A934S8P3</accession>
<name>A0A934S8P3_9BACT</name>
<feature type="transmembrane region" description="Helical" evidence="7">
    <location>
        <begin position="52"/>
        <end position="76"/>
    </location>
</feature>
<feature type="transmembrane region" description="Helical" evidence="7">
    <location>
        <begin position="96"/>
        <end position="124"/>
    </location>
</feature>
<dbReference type="Pfam" id="PF04403">
    <property type="entry name" value="PqiA"/>
    <property type="match status" value="1"/>
</dbReference>
<reference evidence="8" key="1">
    <citation type="submission" date="2021-01" db="EMBL/GenBank/DDBJ databases">
        <title>Modified the classification status of verrucomicrobia.</title>
        <authorList>
            <person name="Feng X."/>
        </authorList>
    </citation>
    <scope>NUCLEOTIDE SEQUENCE</scope>
    <source>
        <strain evidence="8">KCTC 22041</strain>
    </source>
</reference>
<keyword evidence="9" id="KW-1185">Reference proteome</keyword>
<keyword evidence="5 7" id="KW-1133">Transmembrane helix</keyword>
<dbReference type="GO" id="GO:0005886">
    <property type="term" value="C:plasma membrane"/>
    <property type="evidence" value="ECO:0007669"/>
    <property type="project" value="UniProtKB-SubCell"/>
</dbReference>
<keyword evidence="3" id="KW-0997">Cell inner membrane</keyword>
<organism evidence="8 9">
    <name type="scientific">Luteolibacter pohnpeiensis</name>
    <dbReference type="NCBI Taxonomy" id="454153"/>
    <lineage>
        <taxon>Bacteria</taxon>
        <taxon>Pseudomonadati</taxon>
        <taxon>Verrucomicrobiota</taxon>
        <taxon>Verrucomicrobiia</taxon>
        <taxon>Verrucomicrobiales</taxon>
        <taxon>Verrucomicrobiaceae</taxon>
        <taxon>Luteolibacter</taxon>
    </lineage>
</organism>